<organism evidence="2 3">
    <name type="scientific">Cladophialophora chaetospira</name>
    <dbReference type="NCBI Taxonomy" id="386627"/>
    <lineage>
        <taxon>Eukaryota</taxon>
        <taxon>Fungi</taxon>
        <taxon>Dikarya</taxon>
        <taxon>Ascomycota</taxon>
        <taxon>Pezizomycotina</taxon>
        <taxon>Eurotiomycetes</taxon>
        <taxon>Chaetothyriomycetidae</taxon>
        <taxon>Chaetothyriales</taxon>
        <taxon>Herpotrichiellaceae</taxon>
        <taxon>Cladophialophora</taxon>
    </lineage>
</organism>
<name>A0AA39CIY2_9EURO</name>
<dbReference type="AlphaFoldDB" id="A0AA39CIY2"/>
<dbReference type="PANTHER" id="PTHR42085:SF1">
    <property type="entry name" value="F-BOX DOMAIN-CONTAINING PROTEIN"/>
    <property type="match status" value="1"/>
</dbReference>
<dbReference type="Proteomes" id="UP001172673">
    <property type="component" value="Unassembled WGS sequence"/>
</dbReference>
<protein>
    <submittedName>
        <fullName evidence="2">Uncharacterized protein</fullName>
    </submittedName>
</protein>
<sequence>MASTSDSDQLSTMQPGAKSFMDLPAELRVKIYKEVFAKIKVKQTAAWPDRLVKPLKNEDGQPLEEPIFRYRFSPHHPLAILSVSQQISREARPVLESCPILIESFTSENYPGNFQINTLPTAAKRQVYSIVADIDPMDSFSYEPFLCAVEQYTNLRKAELNGGFILVSVPDHTHQRLLDTKVHDLEDSDEIYDRAMQEIRRCGWGKHLLHIPFTVKLNLVLTGFSTRHGPLLSTGLLGTIVFSHDRVQLANLMPWADLQKTQGQQHEREMRKRRQLEPSASDSESE</sequence>
<dbReference type="InterPro" id="IPR038883">
    <property type="entry name" value="AN11006-like"/>
</dbReference>
<accession>A0AA39CIY2</accession>
<dbReference type="EMBL" id="JAPDRK010000007">
    <property type="protein sequence ID" value="KAJ9610679.1"/>
    <property type="molecule type" value="Genomic_DNA"/>
</dbReference>
<keyword evidence="3" id="KW-1185">Reference proteome</keyword>
<reference evidence="2" key="1">
    <citation type="submission" date="2022-10" db="EMBL/GenBank/DDBJ databases">
        <title>Culturing micro-colonial fungi from biological soil crusts in the Mojave desert and describing Neophaeococcomyces mojavensis, and introducing the new genera and species Taxawa tesnikishii.</title>
        <authorList>
            <person name="Kurbessoian T."/>
            <person name="Stajich J.E."/>
        </authorList>
    </citation>
    <scope>NUCLEOTIDE SEQUENCE</scope>
    <source>
        <strain evidence="2">TK_41</strain>
    </source>
</reference>
<evidence type="ECO:0000313" key="2">
    <source>
        <dbReference type="EMBL" id="KAJ9610679.1"/>
    </source>
</evidence>
<comment type="caution">
    <text evidence="2">The sequence shown here is derived from an EMBL/GenBank/DDBJ whole genome shotgun (WGS) entry which is preliminary data.</text>
</comment>
<proteinExistence type="predicted"/>
<feature type="region of interest" description="Disordered" evidence="1">
    <location>
        <begin position="260"/>
        <end position="286"/>
    </location>
</feature>
<gene>
    <name evidence="2" type="ORF">H2200_005456</name>
</gene>
<evidence type="ECO:0000256" key="1">
    <source>
        <dbReference type="SAM" id="MobiDB-lite"/>
    </source>
</evidence>
<dbReference type="PANTHER" id="PTHR42085">
    <property type="entry name" value="F-BOX DOMAIN-CONTAINING PROTEIN"/>
    <property type="match status" value="1"/>
</dbReference>
<evidence type="ECO:0000313" key="3">
    <source>
        <dbReference type="Proteomes" id="UP001172673"/>
    </source>
</evidence>